<reference evidence="2" key="2">
    <citation type="submission" date="2020-09" db="EMBL/GenBank/DDBJ databases">
        <authorList>
            <person name="Sun Q."/>
            <person name="Ohkuma M."/>
        </authorList>
    </citation>
    <scope>NUCLEOTIDE SEQUENCE</scope>
    <source>
        <strain evidence="2">JCM 11219</strain>
    </source>
</reference>
<gene>
    <name evidence="2" type="ORF">GCM10007112_17790</name>
    <name evidence="1" type="ORF">Vsou_19600</name>
</gene>
<reference evidence="4" key="3">
    <citation type="submission" date="2022-09" db="EMBL/GenBank/DDBJ databases">
        <title>Complete genome sequence of Vulcanisaeta souniana.</title>
        <authorList>
            <person name="Kato S."/>
            <person name="Itoh T."/>
            <person name="Ohkuma M."/>
        </authorList>
    </citation>
    <scope>NUCLEOTIDE SEQUENCE [LARGE SCALE GENOMIC DNA]</scope>
    <source>
        <strain evidence="4">JCM 11219</strain>
    </source>
</reference>
<evidence type="ECO:0000313" key="2">
    <source>
        <dbReference type="EMBL" id="GGI81530.1"/>
    </source>
</evidence>
<evidence type="ECO:0000313" key="1">
    <source>
        <dbReference type="EMBL" id="BDR92867.1"/>
    </source>
</evidence>
<dbReference type="OrthoDB" id="29479at2157"/>
<dbReference type="RefSeq" id="WP_188603630.1">
    <property type="nucleotide sequence ID" value="NZ_BMNM01000008.1"/>
</dbReference>
<dbReference type="Proteomes" id="UP000657075">
    <property type="component" value="Unassembled WGS sequence"/>
</dbReference>
<reference evidence="2" key="1">
    <citation type="journal article" date="2014" name="Int. J. Syst. Evol. Microbiol.">
        <title>Complete genome sequence of Corynebacterium casei LMG S-19264T (=DSM 44701T), isolated from a smear-ripened cheese.</title>
        <authorList>
            <consortium name="US DOE Joint Genome Institute (JGI-PGF)"/>
            <person name="Walter F."/>
            <person name="Albersmeier A."/>
            <person name="Kalinowski J."/>
            <person name="Ruckert C."/>
        </authorList>
    </citation>
    <scope>NUCLEOTIDE SEQUENCE</scope>
    <source>
        <strain evidence="2">JCM 11219</strain>
    </source>
</reference>
<reference evidence="1" key="4">
    <citation type="journal article" date="2023" name="Microbiol. Resour. Announc.">
        <title>Complete Genome Sequence of Vulcanisaeta souniana Strain IC-059, a Hyperthermophilic Archaeon Isolated from Hot Spring Water in Japan.</title>
        <authorList>
            <person name="Kato S."/>
            <person name="Itoh T."/>
            <person name="Wu L."/>
            <person name="Ma J."/>
            <person name="Ohkuma M."/>
        </authorList>
    </citation>
    <scope>NUCLEOTIDE SEQUENCE</scope>
    <source>
        <strain evidence="1">JCM 11219</strain>
    </source>
</reference>
<sequence length="47" mass="5585">MVSIYVFEAKIVKTMRKFLIYPPKEYQEKLSKLHGKKVKVIVIEESD</sequence>
<dbReference type="AlphaFoldDB" id="A0A830EIZ3"/>
<organism evidence="2 3">
    <name type="scientific">Vulcanisaeta souniana JCM 11219</name>
    <dbReference type="NCBI Taxonomy" id="1293586"/>
    <lineage>
        <taxon>Archaea</taxon>
        <taxon>Thermoproteota</taxon>
        <taxon>Thermoprotei</taxon>
        <taxon>Thermoproteales</taxon>
        <taxon>Thermoproteaceae</taxon>
        <taxon>Vulcanisaeta</taxon>
    </lineage>
</organism>
<accession>A0A830EIZ3</accession>
<dbReference type="EMBL" id="BMNM01000008">
    <property type="protein sequence ID" value="GGI81530.1"/>
    <property type="molecule type" value="Genomic_DNA"/>
</dbReference>
<evidence type="ECO:0000313" key="4">
    <source>
        <dbReference type="Proteomes" id="UP001060771"/>
    </source>
</evidence>
<dbReference type="Proteomes" id="UP001060771">
    <property type="component" value="Chromosome"/>
</dbReference>
<protein>
    <submittedName>
        <fullName evidence="2">Uncharacterized protein</fullName>
    </submittedName>
</protein>
<dbReference type="EMBL" id="AP026830">
    <property type="protein sequence ID" value="BDR92867.1"/>
    <property type="molecule type" value="Genomic_DNA"/>
</dbReference>
<evidence type="ECO:0000313" key="3">
    <source>
        <dbReference type="Proteomes" id="UP000657075"/>
    </source>
</evidence>
<keyword evidence="4" id="KW-1185">Reference proteome</keyword>
<name>A0A830EIZ3_9CREN</name>
<proteinExistence type="predicted"/>